<dbReference type="AlphaFoldDB" id="N4UTY3"/>
<organism evidence="1 2">
    <name type="scientific">Fusarium oxysporum f. sp. cubense (strain race 1)</name>
    <name type="common">Panama disease fungus</name>
    <dbReference type="NCBI Taxonomy" id="1229664"/>
    <lineage>
        <taxon>Eukaryota</taxon>
        <taxon>Fungi</taxon>
        <taxon>Dikarya</taxon>
        <taxon>Ascomycota</taxon>
        <taxon>Pezizomycotina</taxon>
        <taxon>Sordariomycetes</taxon>
        <taxon>Hypocreomycetidae</taxon>
        <taxon>Hypocreales</taxon>
        <taxon>Nectriaceae</taxon>
        <taxon>Fusarium</taxon>
        <taxon>Fusarium oxysporum species complex</taxon>
    </lineage>
</organism>
<reference evidence="2" key="1">
    <citation type="submission" date="2012-09" db="EMBL/GenBank/DDBJ databases">
        <title>Genome sequencing and comparative transcriptomics of race 1 and race 4 of banana pathogen: Fusarium oxysporum f. sp. cubense.</title>
        <authorList>
            <person name="Fang X."/>
            <person name="Huang J."/>
        </authorList>
    </citation>
    <scope>NUCLEOTIDE SEQUENCE [LARGE SCALE GENOMIC DNA]</scope>
    <source>
        <strain evidence="2">race 1</strain>
    </source>
</reference>
<protein>
    <submittedName>
        <fullName evidence="1">Uncharacterized protein</fullName>
    </submittedName>
</protein>
<reference evidence="2" key="2">
    <citation type="journal article" date="2014" name="PLoS ONE">
        <title>Genome and Transcriptome Analysis of the Fungal Pathogen Fusarium oxysporum f. sp. cubense Causing Banana Vascular Wilt Disease.</title>
        <authorList>
            <person name="Guo L."/>
            <person name="Han L."/>
            <person name="Yang L."/>
            <person name="Zeng H."/>
            <person name="Fan D."/>
            <person name="Zhu Y."/>
            <person name="Feng Y."/>
            <person name="Wang G."/>
            <person name="Peng C."/>
            <person name="Jiang X."/>
            <person name="Zhou D."/>
            <person name="Ni P."/>
            <person name="Liang C."/>
            <person name="Liu L."/>
            <person name="Wang J."/>
            <person name="Mao C."/>
            <person name="Fang X."/>
            <person name="Peng M."/>
            <person name="Huang J."/>
        </authorList>
    </citation>
    <scope>NUCLEOTIDE SEQUENCE [LARGE SCALE GENOMIC DNA]</scope>
    <source>
        <strain evidence="2">race 1</strain>
    </source>
</reference>
<evidence type="ECO:0000313" key="2">
    <source>
        <dbReference type="Proteomes" id="UP000016928"/>
    </source>
</evidence>
<accession>N4UTY3</accession>
<gene>
    <name evidence="1" type="ORF">FOC1_g10004509</name>
</gene>
<dbReference type="HOGENOM" id="CLU_1086017_0_0_1"/>
<proteinExistence type="predicted"/>
<dbReference type="VEuPathDB" id="FungiDB:FOC1_g10004509"/>
<sequence length="256" mass="28387">MQVGEFTKRSLTKPTDRLPAFNAVSKSIAGAVGSDPLAGIWDGDKLFGSLCWNVPQPLSSPRLTFSGTPSWSWVAVTGEISYDLTSHGGRDPSKTSSGATLVSINIQAEEPSISIKGNLYRKPLFHSSMLEPSEDIAVEQFIIYRLCDTSSCIFLEHELEHAENVYTFNALIFPSDPLYEGFGYPRWPTGRGAATLKLSLQRVENRPDTFRKIGLCVVPGESSDKWEGGADDEPMMPLNWLATDEERYLDRDYTLI</sequence>
<dbReference type="Proteomes" id="UP000016928">
    <property type="component" value="Unassembled WGS sequence"/>
</dbReference>
<name>N4UTY3_FUSC1</name>
<dbReference type="EMBL" id="KB730103">
    <property type="protein sequence ID" value="ENH72271.1"/>
    <property type="molecule type" value="Genomic_DNA"/>
</dbReference>
<dbReference type="STRING" id="1229664.N4UTY3"/>
<evidence type="ECO:0000313" key="1">
    <source>
        <dbReference type="EMBL" id="ENH72271.1"/>
    </source>
</evidence>
<dbReference type="PANTHER" id="PTHR33112:SF9">
    <property type="entry name" value="HETEROKARYON INCOMPATIBILITY DOMAIN-CONTAINING PROTEIN"/>
    <property type="match status" value="1"/>
</dbReference>
<dbReference type="PANTHER" id="PTHR33112">
    <property type="entry name" value="DOMAIN PROTEIN, PUTATIVE-RELATED"/>
    <property type="match status" value="1"/>
</dbReference>